<dbReference type="Gene3D" id="3.40.50.1820">
    <property type="entry name" value="alpha/beta hydrolase"/>
    <property type="match status" value="1"/>
</dbReference>
<feature type="compositionally biased region" description="Low complexity" evidence="1">
    <location>
        <begin position="1"/>
        <end position="24"/>
    </location>
</feature>
<feature type="region of interest" description="Disordered" evidence="1">
    <location>
        <begin position="471"/>
        <end position="497"/>
    </location>
</feature>
<feature type="region of interest" description="Disordered" evidence="1">
    <location>
        <begin position="1037"/>
        <end position="1056"/>
    </location>
</feature>
<feature type="region of interest" description="Disordered" evidence="1">
    <location>
        <begin position="1"/>
        <end position="54"/>
    </location>
</feature>
<dbReference type="PANTHER" id="PTHR38702:SF1">
    <property type="entry name" value="CALPONIN-HOMOLOGY (CH) DOMAIN-CONTAINING PROTEIN"/>
    <property type="match status" value="1"/>
</dbReference>
<feature type="region of interest" description="Disordered" evidence="1">
    <location>
        <begin position="217"/>
        <end position="256"/>
    </location>
</feature>
<keyword evidence="4" id="KW-1185">Reference proteome</keyword>
<dbReference type="InterPro" id="IPR000073">
    <property type="entry name" value="AB_hydrolase_1"/>
</dbReference>
<evidence type="ECO:0000259" key="2">
    <source>
        <dbReference type="Pfam" id="PF12697"/>
    </source>
</evidence>
<feature type="domain" description="AB hydrolase-1" evidence="2">
    <location>
        <begin position="816"/>
        <end position="1156"/>
    </location>
</feature>
<dbReference type="SUPFAM" id="SSF53474">
    <property type="entry name" value="alpha/beta-Hydrolases"/>
    <property type="match status" value="1"/>
</dbReference>
<sequence>MDTPPDVSTTPTPDSPSTDTSGSSQQKKRRQVAFYPNMNSMNKPQKPFSRSAAKRESVMALGSIEYLQHYFTKTGIAAESDPLKKPKSGLVPAIGGLATLEKRPNNGGPTFVLPPSPAIPQAVHPTFPPYVKTLETDPDNLRPAVIEDLISVAAGWVLNPNSQQQPKEQEQGEQDPNLLGVGGGKHNRPSSNVDVLDLLKNTTRAVRSVRNYLVSLPDDQSVPQNRPHFRPNTLSSSPLPKRQVSQPNSPHDPLTRIRGRALEVLAVLRELEERARLPLDHDAYDAQSDHGSSSNDTNVGPASRGTSPSSHLEDGEFADGDTSVSVSFIDVGGRKRQVPVWDDESDDFNHLSEEDREKRERWDERLVLGGGWLYKQDLRMEDLEKEREIVSKYLDAVDEVLFGGPKDGQRGWEREKERVERKERMEREARAKGRRVSAGDAMSSGESSGRAKRRVVSTGMLDAMRNMVVTEEPEEMESIEEEEAIDDDELPPWAKRSTFPDDDYGRLHALLVALLPATLLRLLPMSSSEHADILRALSSGQLLCNAYNTAVRRSRKPWGYVSKDAIHDIAALEEAQGGDGGEAGKRGWTFRRTDNLRLWAAALKLRYSLPIAMPGGKRRDANTRPGTPGGGTPVVSPIASTITFPAGFASDDAIIFDAPLVARMEEGWELMLERVVFKWMEAVPTLIFLTAPTLLSFARRSLVAVVSKFGFLKHWQKRHPLIERGLDDQRYRVAPRGKRVLVSALLEVLRPVPADTPISVVEEFVVGQTQSPTCACEKPITYSTNRYETLDRLAATRFHVFCDSGAPPESTDYTTIVLLHGLGWHSGVFGKLIPLAHKYNVRLVLVNRRDYPGAVPYTAEERAHLLTISIESQADPAAAQPKMVAFMKNGGHDLHDLLVSFVATNNIPLSRSENSTGGIVLAGWSLGTCWMTAFLASTESFRRDNVDLSKYVRRVVFYGTCTPLAISIKVTLDSDQDPPSLALGYALIEDGYTPFADPSILAEDFVDEFNLWVSGFYQHGDTKDTLTFRDALASPPPTLTTLSTEERGAAAHSVPADPRGGSDLTIMVTGMVSGAFATLHEEALILSPAKAEQSPWNAVEVRHVCCGSSSWVMPWAMMSFQEELREKKNAGQKLRNVTFVRLRGANHFVHWEEPDRALQAFLDRAPI</sequence>
<dbReference type="EMBL" id="ML145106">
    <property type="protein sequence ID" value="TBU60256.1"/>
    <property type="molecule type" value="Genomic_DNA"/>
</dbReference>
<feature type="region of interest" description="Disordered" evidence="1">
    <location>
        <begin position="283"/>
        <end position="319"/>
    </location>
</feature>
<dbReference type="Pfam" id="PF12697">
    <property type="entry name" value="Abhydrolase_6"/>
    <property type="match status" value="1"/>
</dbReference>
<dbReference type="PANTHER" id="PTHR38702">
    <property type="entry name" value="CALPONIN-HOMOLOGY (CH) DOMAIN-CONTAINING PROTEIN"/>
    <property type="match status" value="1"/>
</dbReference>
<organism evidence="3 4">
    <name type="scientific">Dichomitus squalens</name>
    <dbReference type="NCBI Taxonomy" id="114155"/>
    <lineage>
        <taxon>Eukaryota</taxon>
        <taxon>Fungi</taxon>
        <taxon>Dikarya</taxon>
        <taxon>Basidiomycota</taxon>
        <taxon>Agaricomycotina</taxon>
        <taxon>Agaricomycetes</taxon>
        <taxon>Polyporales</taxon>
        <taxon>Polyporaceae</taxon>
        <taxon>Dichomitus</taxon>
    </lineage>
</organism>
<feature type="compositionally biased region" description="Basic and acidic residues" evidence="1">
    <location>
        <begin position="408"/>
        <end position="431"/>
    </location>
</feature>
<feature type="region of interest" description="Disordered" evidence="1">
    <location>
        <begin position="408"/>
        <end position="453"/>
    </location>
</feature>
<dbReference type="AlphaFoldDB" id="A0A4Q9Q0A1"/>
<name>A0A4Q9Q0A1_9APHY</name>
<evidence type="ECO:0000313" key="4">
    <source>
        <dbReference type="Proteomes" id="UP000292082"/>
    </source>
</evidence>
<evidence type="ECO:0000313" key="3">
    <source>
        <dbReference type="EMBL" id="TBU60256.1"/>
    </source>
</evidence>
<feature type="compositionally biased region" description="Polar residues" evidence="1">
    <location>
        <begin position="232"/>
        <end position="249"/>
    </location>
</feature>
<feature type="compositionally biased region" description="Polar residues" evidence="1">
    <location>
        <begin position="289"/>
        <end position="310"/>
    </location>
</feature>
<dbReference type="InterPro" id="IPR029058">
    <property type="entry name" value="AB_hydrolase_fold"/>
</dbReference>
<accession>A0A4Q9Q0A1</accession>
<feature type="region of interest" description="Disordered" evidence="1">
    <location>
        <begin position="162"/>
        <end position="192"/>
    </location>
</feature>
<proteinExistence type="predicted"/>
<gene>
    <name evidence="3" type="ORF">BD310DRAFT_847896</name>
</gene>
<evidence type="ECO:0000256" key="1">
    <source>
        <dbReference type="SAM" id="MobiDB-lite"/>
    </source>
</evidence>
<protein>
    <recommendedName>
        <fullName evidence="2">AB hydrolase-1 domain-containing protein</fullName>
    </recommendedName>
</protein>
<reference evidence="3 4" key="1">
    <citation type="submission" date="2019-01" db="EMBL/GenBank/DDBJ databases">
        <title>Draft genome sequences of three monokaryotic isolates of the white-rot basidiomycete fungus Dichomitus squalens.</title>
        <authorList>
            <consortium name="DOE Joint Genome Institute"/>
            <person name="Lopez S.C."/>
            <person name="Andreopoulos B."/>
            <person name="Pangilinan J."/>
            <person name="Lipzen A."/>
            <person name="Riley R."/>
            <person name="Ahrendt S."/>
            <person name="Ng V."/>
            <person name="Barry K."/>
            <person name="Daum C."/>
            <person name="Grigoriev I.V."/>
            <person name="Hilden K.S."/>
            <person name="Makela M.R."/>
            <person name="de Vries R.P."/>
        </authorList>
    </citation>
    <scope>NUCLEOTIDE SEQUENCE [LARGE SCALE GENOMIC DNA]</scope>
    <source>
        <strain evidence="3 4">CBS 464.89</strain>
    </source>
</reference>
<feature type="compositionally biased region" description="Acidic residues" evidence="1">
    <location>
        <begin position="471"/>
        <end position="490"/>
    </location>
</feature>
<dbReference type="Proteomes" id="UP000292082">
    <property type="component" value="Unassembled WGS sequence"/>
</dbReference>